<sequence length="86" mass="9650">MENIKASVAHLYLGFKGLEEKEDFTLVSLVELEASYVASGRRSAAEVPVLGEMQLGKLIMVHGKYFEHPDEHGLRRCSEDELFPAE</sequence>
<dbReference type="Gramene" id="NC13G0028860.1">
    <property type="protein sequence ID" value="NC13G0028860.1:cds"/>
    <property type="gene ID" value="NC13G0028860"/>
</dbReference>
<proteinExistence type="predicted"/>
<dbReference type="AlphaFoldDB" id="A0A5K0Z7P2"/>
<reference evidence="1" key="1">
    <citation type="submission" date="2019-09" db="EMBL/GenBank/DDBJ databases">
        <authorList>
            <person name="Zhang L."/>
        </authorList>
    </citation>
    <scope>NUCLEOTIDE SEQUENCE</scope>
</reference>
<organism evidence="1">
    <name type="scientific">Nymphaea colorata</name>
    <name type="common">pocket water lily</name>
    <dbReference type="NCBI Taxonomy" id="210225"/>
    <lineage>
        <taxon>Eukaryota</taxon>
        <taxon>Viridiplantae</taxon>
        <taxon>Streptophyta</taxon>
        <taxon>Embryophyta</taxon>
        <taxon>Tracheophyta</taxon>
        <taxon>Spermatophyta</taxon>
        <taxon>Magnoliopsida</taxon>
        <taxon>Nymphaeales</taxon>
        <taxon>Nymphaeaceae</taxon>
        <taxon>Nymphaea</taxon>
    </lineage>
</organism>
<gene>
    <name evidence="1" type="ORF">NYM_LOCUS9624</name>
</gene>
<name>A0A5K0Z7P2_9MAGN</name>
<accession>A0A5K0Z7P2</accession>
<evidence type="ECO:0000313" key="1">
    <source>
        <dbReference type="EMBL" id="VVV85519.1"/>
    </source>
</evidence>
<protein>
    <submittedName>
        <fullName evidence="1">Uncharacterized protein</fullName>
    </submittedName>
</protein>
<dbReference type="EMBL" id="LR721778">
    <property type="protein sequence ID" value="VVV85519.1"/>
    <property type="molecule type" value="Genomic_DNA"/>
</dbReference>